<dbReference type="CDD" id="cd16922">
    <property type="entry name" value="HATPase_EvgS-ArcB-TorS-like"/>
    <property type="match status" value="1"/>
</dbReference>
<dbReference type="Pfam" id="PF03924">
    <property type="entry name" value="CHASE"/>
    <property type="match status" value="1"/>
</dbReference>
<dbReference type="SUPFAM" id="SSF55874">
    <property type="entry name" value="ATPase domain of HSP90 chaperone/DNA topoisomerase II/histidine kinase"/>
    <property type="match status" value="1"/>
</dbReference>
<dbReference type="PROSITE" id="PS50109">
    <property type="entry name" value="HIS_KIN"/>
    <property type="match status" value="1"/>
</dbReference>
<comment type="catalytic activity">
    <reaction evidence="1">
        <text>ATP + protein L-histidine = ADP + protein N-phospho-L-histidine.</text>
        <dbReference type="EC" id="2.7.13.3"/>
    </reaction>
</comment>
<sequence>MLTFSHRWLTAAVYLLLGCAYVISGHVLIHFSFQAQVLPIWLPAGFALVGCYFWGLRFVPAVLLGSMVFNWSVSQANSLWVLNWTAIAEVSMIASGAAFQALVGGLLMRHWLGNPLYPESRTHIAGFVLVVGIIVNLLSANIGVSALSYFNPAYSIDNHWLNMMFWWLGDSLGVLLTTPILLVLLQPWLKAYKHKPRPWAILFSSLALCCSVAVTTFLYTHNNSQNARTVADREAQVIENILYRHLNRSLLAAHNLASAIHATPTLTQQEFNLIATSITRQNPFIRALSWNQLVARQDLELFLDTISTEYGRDIIVQGEPLHSDDPFVVVTYITPLAENQNVIGFNVLSRQDRKQALTAAAKLYLPQASSILQLVQDTSQRPAYLLFAPVYQHQKDSAELRGYATVVIDAQTIVQESLTQANAEMLDVALFENGKKTAFYRNRPPESSQHHPYTKVQDIYFAGQVWQLALSLRDEFIAKLNHQQTLLLMLLQVSVTSLLLFVVLLFAYQQDALNVLVKRRTESLAKAKRESDAANQAKSRFLANMSHEIRTPLNAVIGFSSLAKTTQSSAELHGYFDRIGLAAKTLLNLVNDILDISKIESNKLTLDIHDFDLNELLARLNSMFASTAAEKNLQWRVNHQLPEPCWLQGDALRIEQILLNLCSNAVKFTQRGKVTVSVETQWSATACALTIKVSDTGIGIAPDKQAIIFAPFSQADSSTSRRFGGTGLGLAIAQELCQLMSGTLKMDSSEGVGTTFTMTLTLPKGHPPQQQEVDINLEQLQQLRVLVAEDNAVNQLVVKAMLNSLGIEPTIVDNGQLAVNAVHLEHFDLVLMDCQMPVMDGYQAVATIRESIPKTVLPIIALTADVMPEHKAHADAIGFNGHLAKPLERDKLAACLMAWSRPC</sequence>
<evidence type="ECO:0000256" key="4">
    <source>
        <dbReference type="ARBA" id="ARBA00022475"/>
    </source>
</evidence>
<dbReference type="PROSITE" id="PS50839">
    <property type="entry name" value="CHASE"/>
    <property type="match status" value="1"/>
</dbReference>
<evidence type="ECO:0000259" key="13">
    <source>
        <dbReference type="PROSITE" id="PS50109"/>
    </source>
</evidence>
<dbReference type="Pfam" id="PF02518">
    <property type="entry name" value="HATPase_c"/>
    <property type="match status" value="1"/>
</dbReference>
<keyword evidence="10 12" id="KW-0472">Membrane</keyword>
<accession>A0ABV7CPW0</accession>
<evidence type="ECO:0000256" key="2">
    <source>
        <dbReference type="ARBA" id="ARBA00004651"/>
    </source>
</evidence>
<dbReference type="Pfam" id="PF00072">
    <property type="entry name" value="Response_reg"/>
    <property type="match status" value="1"/>
</dbReference>
<keyword evidence="9 12" id="KW-1133">Transmembrane helix</keyword>
<dbReference type="InterPro" id="IPR007895">
    <property type="entry name" value="MASE1"/>
</dbReference>
<evidence type="ECO:0000259" key="14">
    <source>
        <dbReference type="PROSITE" id="PS50110"/>
    </source>
</evidence>
<protein>
    <recommendedName>
        <fullName evidence="3">histidine kinase</fullName>
        <ecNumber evidence="3">2.7.13.3</ecNumber>
    </recommendedName>
</protein>
<feature type="transmembrane region" description="Helical" evidence="12">
    <location>
        <begin position="197"/>
        <end position="219"/>
    </location>
</feature>
<dbReference type="PROSITE" id="PS51257">
    <property type="entry name" value="PROKAR_LIPOPROTEIN"/>
    <property type="match status" value="1"/>
</dbReference>
<dbReference type="Proteomes" id="UP001595453">
    <property type="component" value="Unassembled WGS sequence"/>
</dbReference>
<dbReference type="PANTHER" id="PTHR43047">
    <property type="entry name" value="TWO-COMPONENT HISTIDINE PROTEIN KINASE"/>
    <property type="match status" value="1"/>
</dbReference>
<feature type="transmembrane region" description="Helical" evidence="12">
    <location>
        <begin position="164"/>
        <end position="185"/>
    </location>
</feature>
<dbReference type="PANTHER" id="PTHR43047:SF78">
    <property type="entry name" value="SENSORY_REGULATORY PROTEIN RPFC"/>
    <property type="match status" value="1"/>
</dbReference>
<feature type="transmembrane region" description="Helical" evidence="12">
    <location>
        <begin position="12"/>
        <end position="33"/>
    </location>
</feature>
<dbReference type="EC" id="2.7.13.3" evidence="3"/>
<dbReference type="Gene3D" id="3.30.565.10">
    <property type="entry name" value="Histidine kinase-like ATPase, C-terminal domain"/>
    <property type="match status" value="1"/>
</dbReference>
<dbReference type="CDD" id="cd17546">
    <property type="entry name" value="REC_hyHK_CKI1_RcsC-like"/>
    <property type="match status" value="1"/>
</dbReference>
<dbReference type="Pfam" id="PF05231">
    <property type="entry name" value="MASE1"/>
    <property type="match status" value="1"/>
</dbReference>
<evidence type="ECO:0000256" key="10">
    <source>
        <dbReference type="ARBA" id="ARBA00023136"/>
    </source>
</evidence>
<dbReference type="InterPro" id="IPR042240">
    <property type="entry name" value="CHASE_sf"/>
</dbReference>
<evidence type="ECO:0000256" key="3">
    <source>
        <dbReference type="ARBA" id="ARBA00012438"/>
    </source>
</evidence>
<dbReference type="InterPro" id="IPR011006">
    <property type="entry name" value="CheY-like_superfamily"/>
</dbReference>
<gene>
    <name evidence="16" type="ORF">ACFOEE_18710</name>
</gene>
<dbReference type="InterPro" id="IPR036097">
    <property type="entry name" value="HisK_dim/P_sf"/>
</dbReference>
<feature type="modified residue" description="4-aspartylphosphate" evidence="11">
    <location>
        <position position="833"/>
    </location>
</feature>
<feature type="transmembrane region" description="Helical" evidence="12">
    <location>
        <begin position="486"/>
        <end position="508"/>
    </location>
</feature>
<evidence type="ECO:0000256" key="12">
    <source>
        <dbReference type="SAM" id="Phobius"/>
    </source>
</evidence>
<keyword evidence="17" id="KW-1185">Reference proteome</keyword>
<dbReference type="PROSITE" id="PS50110">
    <property type="entry name" value="RESPONSE_REGULATORY"/>
    <property type="match status" value="1"/>
</dbReference>
<evidence type="ECO:0000256" key="7">
    <source>
        <dbReference type="ARBA" id="ARBA00022692"/>
    </source>
</evidence>
<evidence type="ECO:0000256" key="1">
    <source>
        <dbReference type="ARBA" id="ARBA00000085"/>
    </source>
</evidence>
<evidence type="ECO:0000256" key="6">
    <source>
        <dbReference type="ARBA" id="ARBA00022679"/>
    </source>
</evidence>
<evidence type="ECO:0000256" key="8">
    <source>
        <dbReference type="ARBA" id="ARBA00022777"/>
    </source>
</evidence>
<keyword evidence="16" id="KW-0067">ATP-binding</keyword>
<evidence type="ECO:0000256" key="5">
    <source>
        <dbReference type="ARBA" id="ARBA00022553"/>
    </source>
</evidence>
<dbReference type="SMART" id="SM00387">
    <property type="entry name" value="HATPase_c"/>
    <property type="match status" value="1"/>
</dbReference>
<feature type="transmembrane region" description="Helical" evidence="12">
    <location>
        <begin position="124"/>
        <end position="144"/>
    </location>
</feature>
<dbReference type="SUPFAM" id="SSF47384">
    <property type="entry name" value="Homodimeric domain of signal transducing histidine kinase"/>
    <property type="match status" value="1"/>
</dbReference>
<evidence type="ECO:0000256" key="11">
    <source>
        <dbReference type="PROSITE-ProRule" id="PRU00169"/>
    </source>
</evidence>
<feature type="domain" description="Response regulatory" evidence="14">
    <location>
        <begin position="784"/>
        <end position="900"/>
    </location>
</feature>
<dbReference type="SMART" id="SM00388">
    <property type="entry name" value="HisKA"/>
    <property type="match status" value="1"/>
</dbReference>
<evidence type="ECO:0000259" key="15">
    <source>
        <dbReference type="PROSITE" id="PS50839"/>
    </source>
</evidence>
<dbReference type="Pfam" id="PF00512">
    <property type="entry name" value="HisKA"/>
    <property type="match status" value="1"/>
</dbReference>
<comment type="caution">
    <text evidence="16">The sequence shown here is derived from an EMBL/GenBank/DDBJ whole genome shotgun (WGS) entry which is preliminary data.</text>
</comment>
<organism evidence="16 17">
    <name type="scientific">Pseudoalteromonas fenneropenaei</name>
    <dbReference type="NCBI Taxonomy" id="1737459"/>
    <lineage>
        <taxon>Bacteria</taxon>
        <taxon>Pseudomonadati</taxon>
        <taxon>Pseudomonadota</taxon>
        <taxon>Gammaproteobacteria</taxon>
        <taxon>Alteromonadales</taxon>
        <taxon>Pseudoalteromonadaceae</taxon>
        <taxon>Pseudoalteromonas</taxon>
    </lineage>
</organism>
<dbReference type="GO" id="GO:0005524">
    <property type="term" value="F:ATP binding"/>
    <property type="evidence" value="ECO:0007669"/>
    <property type="project" value="UniProtKB-KW"/>
</dbReference>
<keyword evidence="7 12" id="KW-0812">Transmembrane</keyword>
<evidence type="ECO:0000313" key="17">
    <source>
        <dbReference type="Proteomes" id="UP001595453"/>
    </source>
</evidence>
<feature type="domain" description="Histidine kinase" evidence="13">
    <location>
        <begin position="544"/>
        <end position="764"/>
    </location>
</feature>
<keyword evidence="6" id="KW-0808">Transferase</keyword>
<dbReference type="InterPro" id="IPR003661">
    <property type="entry name" value="HisK_dim/P_dom"/>
</dbReference>
<keyword evidence="4" id="KW-1003">Cell membrane</keyword>
<keyword evidence="16" id="KW-0547">Nucleotide-binding</keyword>
<dbReference type="CDD" id="cd00082">
    <property type="entry name" value="HisKA"/>
    <property type="match status" value="1"/>
</dbReference>
<dbReference type="Gene3D" id="1.10.287.130">
    <property type="match status" value="1"/>
</dbReference>
<dbReference type="InterPro" id="IPR003594">
    <property type="entry name" value="HATPase_dom"/>
</dbReference>
<feature type="domain" description="CHASE" evidence="15">
    <location>
        <begin position="262"/>
        <end position="469"/>
    </location>
</feature>
<comment type="subcellular location">
    <subcellularLocation>
        <location evidence="2">Cell membrane</location>
        <topology evidence="2">Multi-pass membrane protein</topology>
    </subcellularLocation>
</comment>
<feature type="transmembrane region" description="Helical" evidence="12">
    <location>
        <begin position="79"/>
        <end position="103"/>
    </location>
</feature>
<reference evidence="17" key="1">
    <citation type="journal article" date="2019" name="Int. J. Syst. Evol. Microbiol.">
        <title>The Global Catalogue of Microorganisms (GCM) 10K type strain sequencing project: providing services to taxonomists for standard genome sequencing and annotation.</title>
        <authorList>
            <consortium name="The Broad Institute Genomics Platform"/>
            <consortium name="The Broad Institute Genome Sequencing Center for Infectious Disease"/>
            <person name="Wu L."/>
            <person name="Ma J."/>
        </authorList>
    </citation>
    <scope>NUCLEOTIDE SEQUENCE [LARGE SCALE GENOMIC DNA]</scope>
    <source>
        <strain evidence="17">KCTC 42730</strain>
    </source>
</reference>
<dbReference type="InterPro" id="IPR004358">
    <property type="entry name" value="Sig_transdc_His_kin-like_C"/>
</dbReference>
<keyword evidence="8" id="KW-0418">Kinase</keyword>
<dbReference type="InterPro" id="IPR036890">
    <property type="entry name" value="HATPase_C_sf"/>
</dbReference>
<dbReference type="SUPFAM" id="SSF52172">
    <property type="entry name" value="CheY-like"/>
    <property type="match status" value="1"/>
</dbReference>
<dbReference type="Gene3D" id="3.40.50.2300">
    <property type="match status" value="1"/>
</dbReference>
<evidence type="ECO:0000313" key="16">
    <source>
        <dbReference type="EMBL" id="MFC3034538.1"/>
    </source>
</evidence>
<dbReference type="Gene3D" id="3.30.450.350">
    <property type="entry name" value="CHASE domain"/>
    <property type="match status" value="1"/>
</dbReference>
<dbReference type="SMART" id="SM00448">
    <property type="entry name" value="REC"/>
    <property type="match status" value="1"/>
</dbReference>
<dbReference type="SMART" id="SM01079">
    <property type="entry name" value="CHASE"/>
    <property type="match status" value="1"/>
</dbReference>
<dbReference type="PRINTS" id="PR00344">
    <property type="entry name" value="BCTRLSENSOR"/>
</dbReference>
<dbReference type="InterPro" id="IPR005467">
    <property type="entry name" value="His_kinase_dom"/>
</dbReference>
<keyword evidence="5 11" id="KW-0597">Phosphoprotein</keyword>
<name>A0ABV7CPW0_9GAMM</name>
<dbReference type="EMBL" id="JBHRSD010000040">
    <property type="protein sequence ID" value="MFC3034538.1"/>
    <property type="molecule type" value="Genomic_DNA"/>
</dbReference>
<dbReference type="RefSeq" id="WP_377128004.1">
    <property type="nucleotide sequence ID" value="NZ_JBHRSD010000040.1"/>
</dbReference>
<dbReference type="InterPro" id="IPR001789">
    <property type="entry name" value="Sig_transdc_resp-reg_receiver"/>
</dbReference>
<evidence type="ECO:0000256" key="9">
    <source>
        <dbReference type="ARBA" id="ARBA00022989"/>
    </source>
</evidence>
<dbReference type="InterPro" id="IPR006189">
    <property type="entry name" value="CHASE_dom"/>
</dbReference>
<proteinExistence type="predicted"/>